<reference evidence="8" key="1">
    <citation type="submission" date="2020-05" db="EMBL/GenBank/DDBJ databases">
        <authorList>
            <person name="Chiriac C."/>
            <person name="Salcher M."/>
            <person name="Ghai R."/>
            <person name="Kavagutti S V."/>
        </authorList>
    </citation>
    <scope>NUCLEOTIDE SEQUENCE</scope>
</reference>
<feature type="transmembrane region" description="Helical" evidence="7">
    <location>
        <begin position="109"/>
        <end position="130"/>
    </location>
</feature>
<gene>
    <name evidence="8" type="ORF">UFOPK1358_00200</name>
    <name evidence="9" type="ORF">UFOPK2766_01320</name>
    <name evidence="10" type="ORF">UFOPK3519_00538</name>
</gene>
<feature type="transmembrane region" description="Helical" evidence="7">
    <location>
        <begin position="313"/>
        <end position="332"/>
    </location>
</feature>
<evidence type="ECO:0000256" key="3">
    <source>
        <dbReference type="ARBA" id="ARBA00022448"/>
    </source>
</evidence>
<evidence type="ECO:0000313" key="8">
    <source>
        <dbReference type="EMBL" id="CAB4530304.1"/>
    </source>
</evidence>
<dbReference type="Gene3D" id="1.20.1250.20">
    <property type="entry name" value="MFS general substrate transporter like domains"/>
    <property type="match status" value="2"/>
</dbReference>
<dbReference type="EMBL" id="CAEZYU010000058">
    <property type="protein sequence ID" value="CAB4745191.1"/>
    <property type="molecule type" value="Genomic_DNA"/>
</dbReference>
<feature type="transmembrane region" description="Helical" evidence="7">
    <location>
        <begin position="275"/>
        <end position="293"/>
    </location>
</feature>
<accession>A0A6J6AUX5</accession>
<dbReference type="PANTHER" id="PTHR23514:SF3">
    <property type="entry name" value="BYPASS OF STOP CODON PROTEIN 6"/>
    <property type="match status" value="1"/>
</dbReference>
<keyword evidence="5 7" id="KW-1133">Transmembrane helix</keyword>
<protein>
    <submittedName>
        <fullName evidence="8">Unannotated protein</fullName>
    </submittedName>
</protein>
<evidence type="ECO:0000313" key="9">
    <source>
        <dbReference type="EMBL" id="CAB4745191.1"/>
    </source>
</evidence>
<dbReference type="InterPro" id="IPR051788">
    <property type="entry name" value="MFS_Transporter"/>
</dbReference>
<evidence type="ECO:0000313" key="10">
    <source>
        <dbReference type="EMBL" id="CAB4895254.1"/>
    </source>
</evidence>
<evidence type="ECO:0000256" key="4">
    <source>
        <dbReference type="ARBA" id="ARBA00022692"/>
    </source>
</evidence>
<feature type="transmembrane region" description="Helical" evidence="7">
    <location>
        <begin position="28"/>
        <end position="53"/>
    </location>
</feature>
<dbReference type="Pfam" id="PF07690">
    <property type="entry name" value="MFS_1"/>
    <property type="match status" value="1"/>
</dbReference>
<feature type="transmembrane region" description="Helical" evidence="7">
    <location>
        <begin position="217"/>
        <end position="239"/>
    </location>
</feature>
<dbReference type="PANTHER" id="PTHR23514">
    <property type="entry name" value="BYPASS OF STOP CODON PROTEIN 6"/>
    <property type="match status" value="1"/>
</dbReference>
<feature type="transmembrane region" description="Helical" evidence="7">
    <location>
        <begin position="185"/>
        <end position="205"/>
    </location>
</feature>
<dbReference type="AlphaFoldDB" id="A0A6J6AUX5"/>
<dbReference type="InterPro" id="IPR036259">
    <property type="entry name" value="MFS_trans_sf"/>
</dbReference>
<dbReference type="EMBL" id="CAFBMG010000028">
    <property type="protein sequence ID" value="CAB4895254.1"/>
    <property type="molecule type" value="Genomic_DNA"/>
</dbReference>
<keyword evidence="6 7" id="KW-0472">Membrane</keyword>
<proteinExistence type="inferred from homology"/>
<dbReference type="InterPro" id="IPR011701">
    <property type="entry name" value="MFS"/>
</dbReference>
<dbReference type="GO" id="GO:0016020">
    <property type="term" value="C:membrane"/>
    <property type="evidence" value="ECO:0007669"/>
    <property type="project" value="TreeGrafter"/>
</dbReference>
<name>A0A6J6AUX5_9ZZZZ</name>
<sequence>MIYLAMSTPLGLFGAAWPQERQQFGQSSGALGLLVLAYGIGRLSTAATALPILRRVPIRLANTVLCVLFVVADLVAGFGRNFVVLIVCFAVIGLLTGALDSLGARFQTLVRNVGSAGLMFGCYGLGAALGPAMSAVFSWTAGFVLAALLALIAALLAVRPQVEWPDGLCEPRRTARGSAAKSQTVPLMLSLLAVAGFCALEATTANWSATYLEGARGATALAASLAVSGFWVGITLGRLVLGQLRWAPSQILRVAGVAVVVTLLLILVLPSSFALFGFAALGLALAGIFPTLLSTTADRVGRSAAGRVSGQQLITANLSATCVSAGLGLFVARLGPQVIALVLLALSLCALPALILCSRLQVEEPPDSDVHRIRPPEHAP</sequence>
<dbReference type="SUPFAM" id="SSF103473">
    <property type="entry name" value="MFS general substrate transporter"/>
    <property type="match status" value="1"/>
</dbReference>
<evidence type="ECO:0000256" key="6">
    <source>
        <dbReference type="ARBA" id="ARBA00023136"/>
    </source>
</evidence>
<dbReference type="GO" id="GO:0022857">
    <property type="term" value="F:transmembrane transporter activity"/>
    <property type="evidence" value="ECO:0007669"/>
    <property type="project" value="InterPro"/>
</dbReference>
<feature type="transmembrane region" description="Helical" evidence="7">
    <location>
        <begin position="251"/>
        <end position="269"/>
    </location>
</feature>
<comment type="subcellular location">
    <subcellularLocation>
        <location evidence="1">Endomembrane system</location>
        <topology evidence="1">Multi-pass membrane protein</topology>
    </subcellularLocation>
</comment>
<feature type="transmembrane region" description="Helical" evidence="7">
    <location>
        <begin position="82"/>
        <end position="102"/>
    </location>
</feature>
<comment type="similarity">
    <text evidence="2">Belongs to the major facilitator superfamily.</text>
</comment>
<evidence type="ECO:0000256" key="1">
    <source>
        <dbReference type="ARBA" id="ARBA00004127"/>
    </source>
</evidence>
<keyword evidence="3" id="KW-0813">Transport</keyword>
<dbReference type="GO" id="GO:0012505">
    <property type="term" value="C:endomembrane system"/>
    <property type="evidence" value="ECO:0007669"/>
    <property type="project" value="UniProtKB-SubCell"/>
</dbReference>
<feature type="transmembrane region" description="Helical" evidence="7">
    <location>
        <begin position="60"/>
        <end position="76"/>
    </location>
</feature>
<keyword evidence="4 7" id="KW-0812">Transmembrane</keyword>
<feature type="transmembrane region" description="Helical" evidence="7">
    <location>
        <begin position="136"/>
        <end position="158"/>
    </location>
</feature>
<feature type="transmembrane region" description="Helical" evidence="7">
    <location>
        <begin position="338"/>
        <end position="357"/>
    </location>
</feature>
<evidence type="ECO:0000256" key="7">
    <source>
        <dbReference type="SAM" id="Phobius"/>
    </source>
</evidence>
<dbReference type="EMBL" id="CAEZSF010000009">
    <property type="protein sequence ID" value="CAB4530304.1"/>
    <property type="molecule type" value="Genomic_DNA"/>
</dbReference>
<evidence type="ECO:0000256" key="2">
    <source>
        <dbReference type="ARBA" id="ARBA00008335"/>
    </source>
</evidence>
<evidence type="ECO:0000256" key="5">
    <source>
        <dbReference type="ARBA" id="ARBA00022989"/>
    </source>
</evidence>
<organism evidence="8">
    <name type="scientific">freshwater metagenome</name>
    <dbReference type="NCBI Taxonomy" id="449393"/>
    <lineage>
        <taxon>unclassified sequences</taxon>
        <taxon>metagenomes</taxon>
        <taxon>ecological metagenomes</taxon>
    </lineage>
</organism>